<name>A0ABP7KII7_9MICO</name>
<evidence type="ECO:0008006" key="3">
    <source>
        <dbReference type="Google" id="ProtNLM"/>
    </source>
</evidence>
<accession>A0ABP7KII7</accession>
<reference evidence="2" key="1">
    <citation type="journal article" date="2019" name="Int. J. Syst. Evol. Microbiol.">
        <title>The Global Catalogue of Microorganisms (GCM) 10K type strain sequencing project: providing services to taxonomists for standard genome sequencing and annotation.</title>
        <authorList>
            <consortium name="The Broad Institute Genomics Platform"/>
            <consortium name="The Broad Institute Genome Sequencing Center for Infectious Disease"/>
            <person name="Wu L."/>
            <person name="Ma J."/>
        </authorList>
    </citation>
    <scope>NUCLEOTIDE SEQUENCE [LARGE SCALE GENOMIC DNA]</scope>
    <source>
        <strain evidence="2">JCM 17021</strain>
    </source>
</reference>
<dbReference type="Proteomes" id="UP001501803">
    <property type="component" value="Unassembled WGS sequence"/>
</dbReference>
<protein>
    <recommendedName>
        <fullName evidence="3">DUF1269 domain-containing protein</fullName>
    </recommendedName>
</protein>
<keyword evidence="2" id="KW-1185">Reference proteome</keyword>
<evidence type="ECO:0000313" key="1">
    <source>
        <dbReference type="EMBL" id="GAA3878238.1"/>
    </source>
</evidence>
<organism evidence="1 2">
    <name type="scientific">Leifsonia kafniensis</name>
    <dbReference type="NCBI Taxonomy" id="475957"/>
    <lineage>
        <taxon>Bacteria</taxon>
        <taxon>Bacillati</taxon>
        <taxon>Actinomycetota</taxon>
        <taxon>Actinomycetes</taxon>
        <taxon>Micrococcales</taxon>
        <taxon>Microbacteriaceae</taxon>
        <taxon>Leifsonia</taxon>
    </lineage>
</organism>
<proteinExistence type="predicted"/>
<dbReference type="Pfam" id="PF19850">
    <property type="entry name" value="DUF6325"/>
    <property type="match status" value="1"/>
</dbReference>
<comment type="caution">
    <text evidence="1">The sequence shown here is derived from an EMBL/GenBank/DDBJ whole genome shotgun (WGS) entry which is preliminary data.</text>
</comment>
<sequence>MTEYAYGPVEILLLGFDGNQPRAALREALADLVVEGSIRLLDLLLVSVDETGGISSAELEDGADGYGLGGLVLAASGVAADEDILEMAAHLAPGTSAALAVIEHTWARQLASALAESGGYVIHTDRIPAPVVNAALAELAD</sequence>
<dbReference type="EMBL" id="BAABCN010000004">
    <property type="protein sequence ID" value="GAA3878238.1"/>
    <property type="molecule type" value="Genomic_DNA"/>
</dbReference>
<dbReference type="InterPro" id="IPR046288">
    <property type="entry name" value="DUF6325"/>
</dbReference>
<dbReference type="RefSeq" id="WP_345065894.1">
    <property type="nucleotide sequence ID" value="NZ_BAABCN010000004.1"/>
</dbReference>
<evidence type="ECO:0000313" key="2">
    <source>
        <dbReference type="Proteomes" id="UP001501803"/>
    </source>
</evidence>
<gene>
    <name evidence="1" type="ORF">GCM10022381_20820</name>
</gene>